<dbReference type="PROSITE" id="PS00670">
    <property type="entry name" value="D_2_HYDROXYACID_DH_2"/>
    <property type="match status" value="1"/>
</dbReference>
<feature type="binding site" evidence="5">
    <location>
        <position position="249"/>
    </location>
    <ligand>
        <name>NAD(+)</name>
        <dbReference type="ChEBI" id="CHEBI:57540"/>
    </ligand>
</feature>
<evidence type="ECO:0000256" key="4">
    <source>
        <dbReference type="ARBA" id="ARBA00023027"/>
    </source>
</evidence>
<dbReference type="SUPFAM" id="SSF51735">
    <property type="entry name" value="NAD(P)-binding Rossmann-fold domains"/>
    <property type="match status" value="1"/>
</dbReference>
<dbReference type="FunFam" id="3.40.50.720:FF:000057">
    <property type="entry name" value="Formate dehydrogenase"/>
    <property type="match status" value="1"/>
</dbReference>
<dbReference type="GO" id="GO:0005737">
    <property type="term" value="C:cytoplasm"/>
    <property type="evidence" value="ECO:0007669"/>
    <property type="project" value="UniProtKB-SubCell"/>
</dbReference>
<dbReference type="Proteomes" id="UP000241890">
    <property type="component" value="Unassembled WGS sequence"/>
</dbReference>
<proteinExistence type="inferred from homology"/>
<dbReference type="GO" id="GO:0051287">
    <property type="term" value="F:NAD binding"/>
    <property type="evidence" value="ECO:0007669"/>
    <property type="project" value="InterPro"/>
</dbReference>
<dbReference type="InterPro" id="IPR033689">
    <property type="entry name" value="FDH_NAD-dep"/>
</dbReference>
<dbReference type="SUPFAM" id="SSF52283">
    <property type="entry name" value="Formate/glycerate dehydrogenase catalytic domain-like"/>
    <property type="match status" value="1"/>
</dbReference>
<feature type="site" description="Important for catalytic activity" evidence="5">
    <location>
        <position position="360"/>
    </location>
</feature>
<feature type="region of interest" description="Disordered" evidence="6">
    <location>
        <begin position="47"/>
        <end position="69"/>
    </location>
</feature>
<dbReference type="InterPro" id="IPR006140">
    <property type="entry name" value="D-isomer_DH_NAD-bd"/>
</dbReference>
<comment type="function">
    <text evidence="5">Catalyzes the NAD(+)-dependent oxidation of formate to carbon dioxide. Formate oxidation is the final step in the methanol oxidation pathway in methylotrophic microorganisms. Has a role in the detoxification of exogenous formate in non-methylotrophic organisms.</text>
</comment>
<dbReference type="PROSITE" id="PS00065">
    <property type="entry name" value="D_2_HYDROXYACID_DH_1"/>
    <property type="match status" value="1"/>
</dbReference>
<feature type="domain" description="D-isomer specific 2-hydroxyacid dehydrogenase NAD-binding" evidence="8">
    <location>
        <begin position="184"/>
        <end position="362"/>
    </location>
</feature>
<dbReference type="GO" id="GO:0042183">
    <property type="term" value="P:formate catabolic process"/>
    <property type="evidence" value="ECO:0007669"/>
    <property type="project" value="UniProtKB-UniRule"/>
</dbReference>
<feature type="binding site" evidence="5">
    <location>
        <position position="408"/>
    </location>
    <ligand>
        <name>NAD(+)</name>
        <dbReference type="ChEBI" id="CHEBI:57540"/>
    </ligand>
</feature>
<keyword evidence="4 5" id="KW-0520">NAD</keyword>
<keyword evidence="10" id="KW-1185">Reference proteome</keyword>
<comment type="subcellular location">
    <subcellularLocation>
        <location evidence="5">Cytoplasm</location>
    </subcellularLocation>
</comment>
<dbReference type="InterPro" id="IPR029752">
    <property type="entry name" value="D-isomer_DH_CS1"/>
</dbReference>
<dbReference type="OrthoDB" id="418179at2759"/>
<dbReference type="GO" id="GO:0008863">
    <property type="term" value="F:formate dehydrogenase (NAD+) activity"/>
    <property type="evidence" value="ECO:0007669"/>
    <property type="project" value="UniProtKB-UniRule"/>
</dbReference>
<dbReference type="PROSITE" id="PS00671">
    <property type="entry name" value="D_2_HYDROXYACID_DH_3"/>
    <property type="match status" value="1"/>
</dbReference>
<dbReference type="EMBL" id="BEYU01000107">
    <property type="protein sequence ID" value="GBG31793.1"/>
    <property type="molecule type" value="Genomic_DNA"/>
</dbReference>
<dbReference type="InterPro" id="IPR006139">
    <property type="entry name" value="D-isomer_2_OHA_DH_cat_dom"/>
</dbReference>
<feature type="binding site" evidence="5">
    <location>
        <position position="310"/>
    </location>
    <ligand>
        <name>NAD(+)</name>
        <dbReference type="ChEBI" id="CHEBI:57540"/>
    </ligand>
</feature>
<dbReference type="InterPro" id="IPR036291">
    <property type="entry name" value="NAD(P)-bd_dom_sf"/>
</dbReference>
<name>A0A2R5GT14_9STRA</name>
<feature type="binding site" evidence="5">
    <location>
        <position position="175"/>
    </location>
    <ligand>
        <name>NAD(+)</name>
        <dbReference type="ChEBI" id="CHEBI:57540"/>
    </ligand>
</feature>
<sequence>MLASRSMRSVARRMGSARGLHASARQDMKVLVALYDDPETGYPPKYARDDIPHIEKYPDGQTTPTPQSELPFQPGELLGCVSGELGLRKFLEDRGHTLVVTSDKDGPDSQFEKELKDADIVISQPFWPAYMTAERIAKAKNLKACLTAGIGSDHVDLEAACKNNVTVTEVTFCNSISVAEHVCMHILTLVRNFVPAHKIVCEGGWNIADAVSRSYDVEGMSVGTIAAGRIGLAVLRRMAPFDCKLHYTDRHRLSPEVEKELNLTYHETVEDMVKVCDVVTINCPLHPETENMMNEEMLSKFKRGAYLINTARGKICDRDAIKRALESGQLAGYAGDVWFPQPPPRDHPWRTMPNHGMTPHISGTSLSAQHRYAAGVIETLECIFDNKPIRDEYLIAQNGSLAGVGAHSYSPGNATGGSDEAVKFKNK</sequence>
<keyword evidence="5" id="KW-0963">Cytoplasm</keyword>
<gene>
    <name evidence="9" type="ORF">FCC1311_080182</name>
</gene>
<evidence type="ECO:0000256" key="5">
    <source>
        <dbReference type="HAMAP-Rule" id="MF_03210"/>
    </source>
</evidence>
<dbReference type="InterPro" id="IPR029753">
    <property type="entry name" value="D-isomer_DH_CS"/>
</dbReference>
<dbReference type="Pfam" id="PF00389">
    <property type="entry name" value="2-Hacid_dh"/>
    <property type="match status" value="1"/>
</dbReference>
<feature type="binding site" evidence="5">
    <location>
        <position position="336"/>
    </location>
    <ligand>
        <name>NAD(+)</name>
        <dbReference type="ChEBI" id="CHEBI:57540"/>
    </ligand>
</feature>
<reference evidence="9 10" key="1">
    <citation type="submission" date="2017-12" db="EMBL/GenBank/DDBJ databases">
        <title>Sequencing, de novo assembly and annotation of complete genome of a new Thraustochytrid species, strain FCC1311.</title>
        <authorList>
            <person name="Sedici K."/>
            <person name="Godart F."/>
            <person name="Aiese Cigliano R."/>
            <person name="Sanseverino W."/>
            <person name="Barakat M."/>
            <person name="Ortet P."/>
            <person name="Marechal E."/>
            <person name="Cagnac O."/>
            <person name="Amato A."/>
        </authorList>
    </citation>
    <scope>NUCLEOTIDE SEQUENCE [LARGE SCALE GENOMIC DNA]</scope>
</reference>
<evidence type="ECO:0000313" key="10">
    <source>
        <dbReference type="Proteomes" id="UP000241890"/>
    </source>
</evidence>
<comment type="catalytic activity">
    <reaction evidence="1 5">
        <text>formate + NAD(+) = CO2 + NADH</text>
        <dbReference type="Rhea" id="RHEA:15985"/>
        <dbReference type="ChEBI" id="CHEBI:15740"/>
        <dbReference type="ChEBI" id="CHEBI:16526"/>
        <dbReference type="ChEBI" id="CHEBI:57540"/>
        <dbReference type="ChEBI" id="CHEBI:57945"/>
        <dbReference type="EC" id="1.17.1.9"/>
    </reaction>
</comment>
<comment type="caution">
    <text evidence="9">The sequence shown here is derived from an EMBL/GenBank/DDBJ whole genome shotgun (WGS) entry which is preliminary data.</text>
</comment>
<dbReference type="CDD" id="cd05302">
    <property type="entry name" value="FDH"/>
    <property type="match status" value="1"/>
</dbReference>
<evidence type="ECO:0000259" key="8">
    <source>
        <dbReference type="Pfam" id="PF02826"/>
    </source>
</evidence>
<dbReference type="PANTHER" id="PTHR42938">
    <property type="entry name" value="FORMATE DEHYDROGENASE 1"/>
    <property type="match status" value="1"/>
</dbReference>
<evidence type="ECO:0000256" key="6">
    <source>
        <dbReference type="SAM" id="MobiDB-lite"/>
    </source>
</evidence>
<feature type="binding site" evidence="5">
    <location>
        <position position="150"/>
    </location>
    <ligand>
        <name>substrate</name>
    </ligand>
</feature>
<feature type="site" description="Important for catalytic activity" evidence="5">
    <location>
        <position position="312"/>
    </location>
</feature>
<protein>
    <recommendedName>
        <fullName evidence="2 5">Formate dehydrogenase</fullName>
        <shortName evidence="5">FDH</shortName>
        <ecNumber evidence="2 5">1.17.1.9</ecNumber>
    </recommendedName>
    <alternativeName>
        <fullName evidence="5">NAD-dependent formate dehydrogenase</fullName>
    </alternativeName>
</protein>
<dbReference type="InParanoid" id="A0A2R5GT14"/>
<dbReference type="HAMAP" id="MF_03210">
    <property type="entry name" value="Formate_dehydrogenase"/>
    <property type="match status" value="1"/>
</dbReference>
<feature type="binding site" evidence="5">
    <location>
        <position position="174"/>
    </location>
    <ligand>
        <name>substrate</name>
    </ligand>
</feature>
<keyword evidence="3 5" id="KW-0560">Oxidoreductase</keyword>
<feature type="compositionally biased region" description="Basic and acidic residues" evidence="6">
    <location>
        <begin position="47"/>
        <end position="58"/>
    </location>
</feature>
<dbReference type="NCBIfam" id="NF005750">
    <property type="entry name" value="PRK07574.1"/>
    <property type="match status" value="1"/>
</dbReference>
<dbReference type="Gene3D" id="3.40.50.720">
    <property type="entry name" value="NAD(P)-binding Rossmann-like Domain"/>
    <property type="match status" value="2"/>
</dbReference>
<feature type="binding site" evidence="5">
    <location>
        <begin position="360"/>
        <end position="363"/>
    </location>
    <ligand>
        <name>NAD(+)</name>
        <dbReference type="ChEBI" id="CHEBI:57540"/>
    </ligand>
</feature>
<dbReference type="PANTHER" id="PTHR42938:SF9">
    <property type="entry name" value="FORMATE DEHYDROGENASE 1"/>
    <property type="match status" value="1"/>
</dbReference>
<organism evidence="9 10">
    <name type="scientific">Hondaea fermentalgiana</name>
    <dbReference type="NCBI Taxonomy" id="2315210"/>
    <lineage>
        <taxon>Eukaryota</taxon>
        <taxon>Sar</taxon>
        <taxon>Stramenopiles</taxon>
        <taxon>Bigyra</taxon>
        <taxon>Labyrinthulomycetes</taxon>
        <taxon>Thraustochytrida</taxon>
        <taxon>Thraustochytriidae</taxon>
        <taxon>Hondaea</taxon>
    </lineage>
</organism>
<comment type="similarity">
    <text evidence="5">Belongs to the D-isomer specific 2-hydroxyacid dehydrogenase family. FDH subfamily.</text>
</comment>
<comment type="subunit">
    <text evidence="5">Homodimer.</text>
</comment>
<feature type="binding site" evidence="5">
    <location>
        <begin position="229"/>
        <end position="230"/>
    </location>
    <ligand>
        <name>NAD(+)</name>
        <dbReference type="ChEBI" id="CHEBI:57540"/>
    </ligand>
</feature>
<evidence type="ECO:0000313" key="9">
    <source>
        <dbReference type="EMBL" id="GBG31793.1"/>
    </source>
</evidence>
<dbReference type="Pfam" id="PF02826">
    <property type="entry name" value="2-Hacid_dh_C"/>
    <property type="match status" value="1"/>
</dbReference>
<feature type="binding site" evidence="5">
    <location>
        <begin position="284"/>
        <end position="288"/>
    </location>
    <ligand>
        <name>NAD(+)</name>
        <dbReference type="ChEBI" id="CHEBI:57540"/>
    </ligand>
</feature>
<feature type="domain" description="D-isomer specific 2-hydroxyacid dehydrogenase catalytic" evidence="7">
    <location>
        <begin position="89"/>
        <end position="390"/>
    </location>
</feature>
<feature type="compositionally biased region" description="Polar residues" evidence="6">
    <location>
        <begin position="60"/>
        <end position="69"/>
    </location>
</feature>
<accession>A0A2R5GT14</accession>
<evidence type="ECO:0000256" key="2">
    <source>
        <dbReference type="ARBA" id="ARBA00013128"/>
    </source>
</evidence>
<evidence type="ECO:0000259" key="7">
    <source>
        <dbReference type="Pfam" id="PF00389"/>
    </source>
</evidence>
<dbReference type="GO" id="GO:0016616">
    <property type="term" value="F:oxidoreductase activity, acting on the CH-OH group of donors, NAD or NADP as acceptor"/>
    <property type="evidence" value="ECO:0007669"/>
    <property type="project" value="InterPro"/>
</dbReference>
<dbReference type="EC" id="1.17.1.9" evidence="2 5"/>
<evidence type="ECO:0000256" key="3">
    <source>
        <dbReference type="ARBA" id="ARBA00023002"/>
    </source>
</evidence>
<evidence type="ECO:0000256" key="1">
    <source>
        <dbReference type="ARBA" id="ARBA00000455"/>
    </source>
</evidence>
<dbReference type="AlphaFoldDB" id="A0A2R5GT14"/>